<dbReference type="HOGENOM" id="CLU_014793_8_7_9"/>
<dbReference type="PANTHER" id="PTHR30376">
    <property type="entry name" value="SIGMA FACTOR RPOH HEAT SHOCK RELATED"/>
    <property type="match status" value="1"/>
</dbReference>
<dbReference type="PRINTS" id="PR00046">
    <property type="entry name" value="SIGMA70FCT"/>
</dbReference>
<dbReference type="Pfam" id="PF04545">
    <property type="entry name" value="Sigma70_r4"/>
    <property type="match status" value="1"/>
</dbReference>
<dbReference type="STRING" id="349161.Dred_2655"/>
<evidence type="ECO:0000256" key="3">
    <source>
        <dbReference type="ARBA" id="ARBA00023015"/>
    </source>
</evidence>
<sequence>MITGIVTLLALTILNGIAILVSYISSGSLPDPLSPEEERELLLKMATGDKLAKTILIERNLRLVAKIANKLKDSGVDKQDLFQVGVIGLIKGVDTFDIKKARKFSTYAGVCIQNEMLMMLRKQKSERNTISISEPLDFDKDGSPLELQDTLANNEIPVDELVEKSLDVERLEKALQTLNPREKIVIKLRYGLEGERELTQREVGKRLDISRSFISRIESSTINKLCREMSHS</sequence>
<dbReference type="NCBIfam" id="NF004471">
    <property type="entry name" value="PRK05803.1"/>
    <property type="match status" value="1"/>
</dbReference>
<dbReference type="RefSeq" id="WP_011878958.1">
    <property type="nucleotide sequence ID" value="NC_009253.1"/>
</dbReference>
<name>A4J7V8_DESRM</name>
<reference evidence="9 10" key="1">
    <citation type="submission" date="2007-03" db="EMBL/GenBank/DDBJ databases">
        <title>Complete sequence of Desulfotomaculum reducens MI-1.</title>
        <authorList>
            <consortium name="US DOE Joint Genome Institute"/>
            <person name="Copeland A."/>
            <person name="Lucas S."/>
            <person name="Lapidus A."/>
            <person name="Barry K."/>
            <person name="Detter J.C."/>
            <person name="Glavina del Rio T."/>
            <person name="Hammon N."/>
            <person name="Israni S."/>
            <person name="Dalin E."/>
            <person name="Tice H."/>
            <person name="Pitluck S."/>
            <person name="Sims D."/>
            <person name="Brettin T."/>
            <person name="Bruce D."/>
            <person name="Han C."/>
            <person name="Tapia R."/>
            <person name="Schmutz J."/>
            <person name="Larimer F."/>
            <person name="Land M."/>
            <person name="Hauser L."/>
            <person name="Kyrpides N."/>
            <person name="Kim E."/>
            <person name="Tebo B.M."/>
            <person name="Richardson P."/>
        </authorList>
    </citation>
    <scope>NUCLEOTIDE SEQUENCE [LARGE SCALE GENOMIC DNA]</scope>
    <source>
        <strain evidence="9 10">MI-1</strain>
    </source>
</reference>
<dbReference type="OrthoDB" id="9809557at2"/>
<evidence type="ECO:0000313" key="10">
    <source>
        <dbReference type="Proteomes" id="UP000001556"/>
    </source>
</evidence>
<dbReference type="PANTHER" id="PTHR30376:SF3">
    <property type="entry name" value="RNA POLYMERASE SIGMA FACTOR RPOH"/>
    <property type="match status" value="1"/>
</dbReference>
<keyword evidence="10" id="KW-1185">Reference proteome</keyword>
<dbReference type="Gene3D" id="1.10.10.10">
    <property type="entry name" value="Winged helix-like DNA-binding domain superfamily/Winged helix DNA-binding domain"/>
    <property type="match status" value="1"/>
</dbReference>
<dbReference type="GO" id="GO:0016987">
    <property type="term" value="F:sigma factor activity"/>
    <property type="evidence" value="ECO:0007669"/>
    <property type="project" value="UniProtKB-KW"/>
</dbReference>
<gene>
    <name evidence="9" type="ordered locus">Dred_2655</name>
</gene>
<dbReference type="InterPro" id="IPR013324">
    <property type="entry name" value="RNA_pol_sigma_r3/r4-like"/>
</dbReference>
<dbReference type="InterPro" id="IPR007627">
    <property type="entry name" value="RNA_pol_sigma70_r2"/>
</dbReference>
<dbReference type="SUPFAM" id="SSF88946">
    <property type="entry name" value="Sigma2 domain of RNA polymerase sigma factors"/>
    <property type="match status" value="1"/>
</dbReference>
<dbReference type="KEGG" id="drm:Dred_2655"/>
<dbReference type="PROSITE" id="PS00715">
    <property type="entry name" value="SIGMA70_1"/>
    <property type="match status" value="1"/>
</dbReference>
<organism evidence="9 10">
    <name type="scientific">Desulforamulus reducens (strain ATCC BAA-1160 / DSM 100696 / MI-1)</name>
    <name type="common">Desulfotomaculum reducens</name>
    <dbReference type="NCBI Taxonomy" id="349161"/>
    <lineage>
        <taxon>Bacteria</taxon>
        <taxon>Bacillati</taxon>
        <taxon>Bacillota</taxon>
        <taxon>Clostridia</taxon>
        <taxon>Eubacteriales</taxon>
        <taxon>Peptococcaceae</taxon>
        <taxon>Desulforamulus</taxon>
    </lineage>
</organism>
<keyword evidence="2" id="KW-0749">Sporulation</keyword>
<protein>
    <recommendedName>
        <fullName evidence="7">RNA polymerase sigma factor</fullName>
    </recommendedName>
</protein>
<keyword evidence="6 7" id="KW-0804">Transcription</keyword>
<dbReference type="InterPro" id="IPR007630">
    <property type="entry name" value="RNA_pol_sigma70_r4"/>
</dbReference>
<evidence type="ECO:0000313" key="9">
    <source>
        <dbReference type="EMBL" id="ABO51161.1"/>
    </source>
</evidence>
<dbReference type="PROSITE" id="PS00716">
    <property type="entry name" value="SIGMA70_2"/>
    <property type="match status" value="1"/>
</dbReference>
<keyword evidence="4 7" id="KW-0731">Sigma factor</keyword>
<dbReference type="EMBL" id="CP000612">
    <property type="protein sequence ID" value="ABO51161.1"/>
    <property type="molecule type" value="Genomic_DNA"/>
</dbReference>
<dbReference type="Proteomes" id="UP000001556">
    <property type="component" value="Chromosome"/>
</dbReference>
<keyword evidence="5 7" id="KW-0238">DNA-binding</keyword>
<dbReference type="InterPro" id="IPR014284">
    <property type="entry name" value="RNA_pol_sigma-70_dom"/>
</dbReference>
<evidence type="ECO:0000256" key="7">
    <source>
        <dbReference type="RuleBase" id="RU362124"/>
    </source>
</evidence>
<dbReference type="Gene3D" id="1.20.120.1810">
    <property type="match status" value="1"/>
</dbReference>
<dbReference type="GO" id="GO:0030435">
    <property type="term" value="P:sporulation resulting in formation of a cellular spore"/>
    <property type="evidence" value="ECO:0007669"/>
    <property type="project" value="UniProtKB-KW"/>
</dbReference>
<dbReference type="NCBIfam" id="TIGR02937">
    <property type="entry name" value="sigma70-ECF"/>
    <property type="match status" value="1"/>
</dbReference>
<dbReference type="AlphaFoldDB" id="A4J7V8"/>
<dbReference type="InterPro" id="IPR050813">
    <property type="entry name" value="Sigma-70_Factor"/>
</dbReference>
<comment type="similarity">
    <text evidence="1 7">Belongs to the sigma-70 factor family.</text>
</comment>
<accession>A4J7V8</accession>
<dbReference type="eggNOG" id="COG1191">
    <property type="taxonomic scope" value="Bacteria"/>
</dbReference>
<dbReference type="InterPro" id="IPR036388">
    <property type="entry name" value="WH-like_DNA-bd_sf"/>
</dbReference>
<dbReference type="GO" id="GO:0006352">
    <property type="term" value="P:DNA-templated transcription initiation"/>
    <property type="evidence" value="ECO:0007669"/>
    <property type="project" value="InterPro"/>
</dbReference>
<evidence type="ECO:0000259" key="8">
    <source>
        <dbReference type="PROSITE" id="PS50943"/>
    </source>
</evidence>
<feature type="domain" description="HTH cro/C1-type" evidence="8">
    <location>
        <begin position="195"/>
        <end position="219"/>
    </location>
</feature>
<evidence type="ECO:0000256" key="6">
    <source>
        <dbReference type="ARBA" id="ARBA00023163"/>
    </source>
</evidence>
<evidence type="ECO:0000256" key="2">
    <source>
        <dbReference type="ARBA" id="ARBA00022969"/>
    </source>
</evidence>
<dbReference type="InterPro" id="IPR013325">
    <property type="entry name" value="RNA_pol_sigma_r2"/>
</dbReference>
<dbReference type="Pfam" id="PF04542">
    <property type="entry name" value="Sigma70_r2"/>
    <property type="match status" value="1"/>
</dbReference>
<dbReference type="CDD" id="cd06171">
    <property type="entry name" value="Sigma70_r4"/>
    <property type="match status" value="1"/>
</dbReference>
<comment type="function">
    <text evidence="7">Sigma factors are initiation factors that promote the attachment of RNA polymerase to specific initiation sites and are then released.</text>
</comment>
<keyword evidence="3 7" id="KW-0805">Transcription regulation</keyword>
<proteinExistence type="inferred from homology"/>
<dbReference type="SUPFAM" id="SSF88659">
    <property type="entry name" value="Sigma3 and sigma4 domains of RNA polymerase sigma factors"/>
    <property type="match status" value="1"/>
</dbReference>
<evidence type="ECO:0000256" key="1">
    <source>
        <dbReference type="ARBA" id="ARBA00007788"/>
    </source>
</evidence>
<evidence type="ECO:0000256" key="5">
    <source>
        <dbReference type="ARBA" id="ARBA00023125"/>
    </source>
</evidence>
<dbReference type="PIRSF" id="PIRSF000770">
    <property type="entry name" value="RNA_pol_sigma-SigE/K"/>
    <property type="match status" value="1"/>
</dbReference>
<evidence type="ECO:0000256" key="4">
    <source>
        <dbReference type="ARBA" id="ARBA00023082"/>
    </source>
</evidence>
<dbReference type="InterPro" id="IPR000943">
    <property type="entry name" value="RNA_pol_sigma70"/>
</dbReference>
<dbReference type="PROSITE" id="PS50943">
    <property type="entry name" value="HTH_CROC1"/>
    <property type="match status" value="1"/>
</dbReference>
<dbReference type="InterPro" id="IPR001387">
    <property type="entry name" value="Cro/C1-type_HTH"/>
</dbReference>
<dbReference type="GO" id="GO:0003677">
    <property type="term" value="F:DNA binding"/>
    <property type="evidence" value="ECO:0007669"/>
    <property type="project" value="UniProtKB-KW"/>
</dbReference>